<name>A0A1L7CWT4_9CORY</name>
<evidence type="ECO:0000256" key="1">
    <source>
        <dbReference type="ARBA" id="ARBA00010574"/>
    </source>
</evidence>
<dbReference type="GO" id="GO:0043023">
    <property type="term" value="F:ribosomal large subunit binding"/>
    <property type="evidence" value="ECO:0007669"/>
    <property type="project" value="TreeGrafter"/>
</dbReference>
<dbReference type="GO" id="GO:0005737">
    <property type="term" value="C:cytoplasm"/>
    <property type="evidence" value="ECO:0007669"/>
    <property type="project" value="UniProtKB-SubCell"/>
</dbReference>
<keyword evidence="2" id="KW-0678">Repressor</keyword>
<comment type="subunit">
    <text evidence="2">Interacts with ribosomal protein uL14 (rplN).</text>
</comment>
<dbReference type="KEGG" id="csph:CSPHI_03365"/>
<feature type="compositionally biased region" description="Low complexity" evidence="3">
    <location>
        <begin position="125"/>
        <end position="137"/>
    </location>
</feature>
<gene>
    <name evidence="2" type="primary">rsfS</name>
    <name evidence="4" type="ORF">CSPHI_03365</name>
</gene>
<dbReference type="Gene3D" id="3.30.460.10">
    <property type="entry name" value="Beta Polymerase, domain 2"/>
    <property type="match status" value="1"/>
</dbReference>
<dbReference type="GO" id="GO:0042256">
    <property type="term" value="P:cytosolic ribosome assembly"/>
    <property type="evidence" value="ECO:0007669"/>
    <property type="project" value="UniProtKB-UniRule"/>
</dbReference>
<dbReference type="InterPro" id="IPR004394">
    <property type="entry name" value="Iojap/RsfS/C7orf30"/>
</dbReference>
<keyword evidence="2" id="KW-0963">Cytoplasm</keyword>
<keyword evidence="2" id="KW-0810">Translation regulation</keyword>
<dbReference type="PANTHER" id="PTHR21043">
    <property type="entry name" value="IOJAP SUPERFAMILY ORTHOLOG"/>
    <property type="match status" value="1"/>
</dbReference>
<comment type="subcellular location">
    <subcellularLocation>
        <location evidence="2">Cytoplasm</location>
    </subcellularLocation>
</comment>
<dbReference type="AlphaFoldDB" id="A0A1L7CWT4"/>
<comment type="similarity">
    <text evidence="1 2">Belongs to the Iojap/RsfS family.</text>
</comment>
<feature type="compositionally biased region" description="Low complexity" evidence="3">
    <location>
        <begin position="147"/>
        <end position="160"/>
    </location>
</feature>
<evidence type="ECO:0000313" key="4">
    <source>
        <dbReference type="EMBL" id="APT90267.1"/>
    </source>
</evidence>
<dbReference type="NCBIfam" id="TIGR00090">
    <property type="entry name" value="rsfS_iojap_ybeB"/>
    <property type="match status" value="1"/>
</dbReference>
<evidence type="ECO:0000313" key="5">
    <source>
        <dbReference type="Proteomes" id="UP000185469"/>
    </source>
</evidence>
<comment type="function">
    <text evidence="2">Functions as a ribosomal silencing factor. Interacts with ribosomal protein uL14 (rplN), blocking formation of intersubunit bridge B8. Prevents association of the 30S and 50S ribosomal subunits and the formation of functional ribosomes, thus repressing translation.</text>
</comment>
<dbReference type="SUPFAM" id="SSF81301">
    <property type="entry name" value="Nucleotidyltransferase"/>
    <property type="match status" value="1"/>
</dbReference>
<accession>A0A1L7CWT4</accession>
<dbReference type="PANTHER" id="PTHR21043:SF0">
    <property type="entry name" value="MITOCHONDRIAL ASSEMBLY OF RIBOSOMAL LARGE SUBUNIT PROTEIN 1"/>
    <property type="match status" value="1"/>
</dbReference>
<dbReference type="GO" id="GO:0017148">
    <property type="term" value="P:negative regulation of translation"/>
    <property type="evidence" value="ECO:0007669"/>
    <property type="project" value="UniProtKB-UniRule"/>
</dbReference>
<dbReference type="GO" id="GO:0090071">
    <property type="term" value="P:negative regulation of ribosome biogenesis"/>
    <property type="evidence" value="ECO:0007669"/>
    <property type="project" value="UniProtKB-UniRule"/>
</dbReference>
<organism evidence="4 5">
    <name type="scientific">Corynebacterium sphenisci DSM 44792</name>
    <dbReference type="NCBI Taxonomy" id="1437874"/>
    <lineage>
        <taxon>Bacteria</taxon>
        <taxon>Bacillati</taxon>
        <taxon>Actinomycetota</taxon>
        <taxon>Actinomycetes</taxon>
        <taxon>Mycobacteriales</taxon>
        <taxon>Corynebacteriaceae</taxon>
        <taxon>Corynebacterium</taxon>
    </lineage>
</organism>
<dbReference type="STRING" id="1437874.CSPHI_03365"/>
<dbReference type="InterPro" id="IPR043519">
    <property type="entry name" value="NT_sf"/>
</dbReference>
<dbReference type="EMBL" id="CP009248">
    <property type="protein sequence ID" value="APT90267.1"/>
    <property type="molecule type" value="Genomic_DNA"/>
</dbReference>
<dbReference type="HAMAP" id="MF_01477">
    <property type="entry name" value="Iojap_RsfS"/>
    <property type="match status" value="1"/>
</dbReference>
<proteinExistence type="inferred from homology"/>
<evidence type="ECO:0000256" key="3">
    <source>
        <dbReference type="SAM" id="MobiDB-lite"/>
    </source>
</evidence>
<reference evidence="4 5" key="1">
    <citation type="submission" date="2014-08" db="EMBL/GenBank/DDBJ databases">
        <title>Complete genome sequence of Corynebacterium sphenisci CECT 5990(T) (=DSM 44792(T)), isolated from healthy wild penguins.</title>
        <authorList>
            <person name="Ruckert C."/>
            <person name="Albersmeier A."/>
            <person name="Winkler A."/>
            <person name="Kalinowski J."/>
        </authorList>
    </citation>
    <scope>NUCLEOTIDE SEQUENCE [LARGE SCALE GENOMIC DNA]</scope>
    <source>
        <strain evidence="4 5">DSM 44792</strain>
    </source>
</reference>
<dbReference type="Proteomes" id="UP000185469">
    <property type="component" value="Chromosome"/>
</dbReference>
<feature type="region of interest" description="Disordered" evidence="3">
    <location>
        <begin position="122"/>
        <end position="160"/>
    </location>
</feature>
<evidence type="ECO:0000256" key="2">
    <source>
        <dbReference type="HAMAP-Rule" id="MF_01477"/>
    </source>
</evidence>
<keyword evidence="5" id="KW-1185">Reference proteome</keyword>
<sequence length="160" mass="17029">MTDTRTPAELAAIAAKAADRMKGEDIQVLDVSGPLVITDAFVLVSADNERLVAAIVDEVEDDLRAAGARPVRREGVREGRWALLDYGMVVVHVFRHEEREFYGLDRLWGDCPRIEVEGVAQRSPAEAAGAATPAGADGAREAASIEDLPLAAPAPDAGEL</sequence>
<dbReference type="Pfam" id="PF02410">
    <property type="entry name" value="RsfS"/>
    <property type="match status" value="1"/>
</dbReference>
<protein>
    <recommendedName>
        <fullName evidence="2">Ribosomal silencing factor RsfS</fullName>
    </recommendedName>
</protein>